<dbReference type="AlphaFoldDB" id="A0A2N8ZF37"/>
<dbReference type="KEGG" id="vta:A2521"/>
<dbReference type="Proteomes" id="UP000235828">
    <property type="component" value="Chromosome A"/>
</dbReference>
<evidence type="ECO:0000313" key="1">
    <source>
        <dbReference type="EMBL" id="SON50500.1"/>
    </source>
</evidence>
<protein>
    <submittedName>
        <fullName evidence="1">Uncharacterized protein</fullName>
    </submittedName>
</protein>
<sequence>MKKPASKKLAGFFVPQSHDRTIKFILHRMQKGSNLSTRAFFNMAGVERFELPTRAAFVN</sequence>
<name>A0A2N8ZF37_9VIBR</name>
<evidence type="ECO:0000313" key="2">
    <source>
        <dbReference type="Proteomes" id="UP000235828"/>
    </source>
</evidence>
<keyword evidence="2" id="KW-1185">Reference proteome</keyword>
<dbReference type="EMBL" id="LT960611">
    <property type="protein sequence ID" value="SON50500.1"/>
    <property type="molecule type" value="Genomic_DNA"/>
</dbReference>
<accession>A0A2N8ZF37</accession>
<organism evidence="1 2">
    <name type="scientific">Vibrio tapetis subsp. tapetis</name>
    <dbReference type="NCBI Taxonomy" id="1671868"/>
    <lineage>
        <taxon>Bacteria</taxon>
        <taxon>Pseudomonadati</taxon>
        <taxon>Pseudomonadota</taxon>
        <taxon>Gammaproteobacteria</taxon>
        <taxon>Vibrionales</taxon>
        <taxon>Vibrionaceae</taxon>
        <taxon>Vibrio</taxon>
    </lineage>
</organism>
<proteinExistence type="predicted"/>
<gene>
    <name evidence="1" type="ORF">VTAP4600_A2521</name>
</gene>
<reference evidence="1 2" key="1">
    <citation type="submission" date="2017-10" db="EMBL/GenBank/DDBJ databases">
        <authorList>
            <person name="Banno H."/>
            <person name="Chua N.-H."/>
        </authorList>
    </citation>
    <scope>NUCLEOTIDE SEQUENCE [LARGE SCALE GENOMIC DNA]</scope>
    <source>
        <strain evidence="1">Vibrio tapetis CECT4600</strain>
    </source>
</reference>